<feature type="transmembrane region" description="Helical" evidence="1">
    <location>
        <begin position="122"/>
        <end position="143"/>
    </location>
</feature>
<organism evidence="2 3">
    <name type="scientific">Methanococcus voltae</name>
    <dbReference type="NCBI Taxonomy" id="2188"/>
    <lineage>
        <taxon>Archaea</taxon>
        <taxon>Methanobacteriati</taxon>
        <taxon>Methanobacteriota</taxon>
        <taxon>Methanomada group</taxon>
        <taxon>Methanococci</taxon>
        <taxon>Methanococcales</taxon>
        <taxon>Methanococcaceae</taxon>
        <taxon>Methanococcus</taxon>
    </lineage>
</organism>
<protein>
    <submittedName>
        <fullName evidence="2">Uncharacterized protein</fullName>
    </submittedName>
</protein>
<comment type="caution">
    <text evidence="2">The sequence shown here is derived from an EMBL/GenBank/DDBJ whole genome shotgun (WGS) entry which is preliminary data.</text>
</comment>
<proteinExistence type="predicted"/>
<evidence type="ECO:0000313" key="3">
    <source>
        <dbReference type="Proteomes" id="UP000740329"/>
    </source>
</evidence>
<dbReference type="RefSeq" id="WP_209591732.1">
    <property type="nucleotide sequence ID" value="NZ_JAGGMV010000009.1"/>
</dbReference>
<feature type="transmembrane region" description="Helical" evidence="1">
    <location>
        <begin position="72"/>
        <end position="93"/>
    </location>
</feature>
<reference evidence="2" key="1">
    <citation type="submission" date="2021-03" db="EMBL/GenBank/DDBJ databases">
        <title>Genomic Encyclopedia of Type Strains, Phase IV (KMG-V): Genome sequencing to study the core and pangenomes of soil and plant-associated prokaryotes.</title>
        <authorList>
            <person name="Whitman W."/>
        </authorList>
    </citation>
    <scope>NUCLEOTIDE SEQUENCE</scope>
    <source>
        <strain evidence="2">C4</strain>
    </source>
</reference>
<evidence type="ECO:0000313" key="2">
    <source>
        <dbReference type="EMBL" id="MBP2202218.1"/>
    </source>
</evidence>
<keyword evidence="1" id="KW-0812">Transmembrane</keyword>
<name>A0A8J7S6B4_METVO</name>
<dbReference type="Proteomes" id="UP000740329">
    <property type="component" value="Unassembled WGS sequence"/>
</dbReference>
<dbReference type="EMBL" id="JAGGMV010000009">
    <property type="protein sequence ID" value="MBP2202218.1"/>
    <property type="molecule type" value="Genomic_DNA"/>
</dbReference>
<sequence>MSVSDMLNPVKMYQNAKTGYTNLKAATFNKDPIAMSKIKTNAMNSFVMCNAPKVASLLGYNELANGRVAGNAAMVTSGIVILVTLLVGALILINVKSTAVTAAGNDTEALEMINQLWNTGTVGLTLFALTVLVLAAVVILGYLQSVNKQ</sequence>
<gene>
    <name evidence="2" type="ORF">J3E07_001659</name>
</gene>
<evidence type="ECO:0000256" key="1">
    <source>
        <dbReference type="SAM" id="Phobius"/>
    </source>
</evidence>
<keyword evidence="1" id="KW-1133">Transmembrane helix</keyword>
<keyword evidence="1" id="KW-0472">Membrane</keyword>
<accession>A0A8J7S6B4</accession>
<dbReference type="AlphaFoldDB" id="A0A8J7S6B4"/>